<feature type="transmembrane region" description="Helical" evidence="7">
    <location>
        <begin position="44"/>
        <end position="62"/>
    </location>
</feature>
<evidence type="ECO:0000256" key="2">
    <source>
        <dbReference type="ARBA" id="ARBA00009298"/>
    </source>
</evidence>
<keyword evidence="5 7" id="KW-1133">Transmembrane helix</keyword>
<feature type="transmembrane region" description="Helical" evidence="7">
    <location>
        <begin position="74"/>
        <end position="95"/>
    </location>
</feature>
<proteinExistence type="inferred from homology"/>
<evidence type="ECO:0000256" key="3">
    <source>
        <dbReference type="ARBA" id="ARBA00022475"/>
    </source>
</evidence>
<keyword evidence="4 7" id="KW-0812">Transmembrane</keyword>
<evidence type="ECO:0000256" key="7">
    <source>
        <dbReference type="RuleBase" id="RU365041"/>
    </source>
</evidence>
<comment type="similarity">
    <text evidence="2 7">Belongs to the MgtC/SapB family.</text>
</comment>
<feature type="transmembrane region" description="Helical" evidence="7">
    <location>
        <begin position="128"/>
        <end position="148"/>
    </location>
</feature>
<evidence type="ECO:0000256" key="8">
    <source>
        <dbReference type="SAM" id="MobiDB-lite"/>
    </source>
</evidence>
<dbReference type="PANTHER" id="PTHR33778">
    <property type="entry name" value="PROTEIN MGTC"/>
    <property type="match status" value="1"/>
</dbReference>
<comment type="subcellular location">
    <subcellularLocation>
        <location evidence="7">Cell inner membrane</location>
        <topology evidence="7">Multi-pass membrane protein</topology>
    </subcellularLocation>
    <subcellularLocation>
        <location evidence="1">Cell membrane</location>
        <topology evidence="1">Multi-pass membrane protein</topology>
    </subcellularLocation>
</comment>
<dbReference type="Pfam" id="PF02308">
    <property type="entry name" value="MgtC"/>
    <property type="match status" value="1"/>
</dbReference>
<keyword evidence="11" id="KW-1185">Reference proteome</keyword>
<feature type="transmembrane region" description="Helical" evidence="7">
    <location>
        <begin position="102"/>
        <end position="122"/>
    </location>
</feature>
<dbReference type="PRINTS" id="PR01837">
    <property type="entry name" value="MGTCSAPBPROT"/>
</dbReference>
<sequence>MTAAFPFLPPADIEALLRLLMAAACGMLIGINRDLRGKPTGMRTLGLVCMGAALISLTAVRVDGMAGHPDAMSRVVQGIIQGVMTGIGFLGAGVVLRNHRDLEIHGLTTAATVWVTAALGVACALATWHLIVLALVVTLVLLALVLPLERMIESRAEDPKPAEPKPTPPSTNRETTDAP</sequence>
<dbReference type="RefSeq" id="WP_213756675.1">
    <property type="nucleotide sequence ID" value="NZ_JAHCQH010000021.1"/>
</dbReference>
<name>A0ABS5RC78_9HYPH</name>
<feature type="domain" description="MgtC/SapB/SrpB/YhiD N-terminal" evidence="9">
    <location>
        <begin position="19"/>
        <end position="150"/>
    </location>
</feature>
<dbReference type="Proteomes" id="UP001166585">
    <property type="component" value="Unassembled WGS sequence"/>
</dbReference>
<keyword evidence="6 7" id="KW-0472">Membrane</keyword>
<evidence type="ECO:0000259" key="9">
    <source>
        <dbReference type="Pfam" id="PF02308"/>
    </source>
</evidence>
<keyword evidence="3" id="KW-1003">Cell membrane</keyword>
<dbReference type="InterPro" id="IPR003416">
    <property type="entry name" value="MgtC/SapB/SrpB/YhiD_fam"/>
</dbReference>
<organism evidence="10 11">
    <name type="scientific">Ancylobacter radicis</name>
    <dbReference type="NCBI Taxonomy" id="2836179"/>
    <lineage>
        <taxon>Bacteria</taxon>
        <taxon>Pseudomonadati</taxon>
        <taxon>Pseudomonadota</taxon>
        <taxon>Alphaproteobacteria</taxon>
        <taxon>Hyphomicrobiales</taxon>
        <taxon>Xanthobacteraceae</taxon>
        <taxon>Ancylobacter</taxon>
    </lineage>
</organism>
<evidence type="ECO:0000313" key="10">
    <source>
        <dbReference type="EMBL" id="MBS9478697.1"/>
    </source>
</evidence>
<dbReference type="InterPro" id="IPR049177">
    <property type="entry name" value="MgtC_SapB_SrpB_YhiD_N"/>
</dbReference>
<evidence type="ECO:0000313" key="11">
    <source>
        <dbReference type="Proteomes" id="UP001166585"/>
    </source>
</evidence>
<dbReference type="PANTHER" id="PTHR33778:SF1">
    <property type="entry name" value="MAGNESIUM TRANSPORTER YHID-RELATED"/>
    <property type="match status" value="1"/>
</dbReference>
<dbReference type="EMBL" id="JAHCQH010000021">
    <property type="protein sequence ID" value="MBS9478697.1"/>
    <property type="molecule type" value="Genomic_DNA"/>
</dbReference>
<feature type="transmembrane region" description="Helical" evidence="7">
    <location>
        <begin position="15"/>
        <end position="32"/>
    </location>
</feature>
<evidence type="ECO:0000256" key="4">
    <source>
        <dbReference type="ARBA" id="ARBA00022692"/>
    </source>
</evidence>
<protein>
    <recommendedName>
        <fullName evidence="7">Protein MgtC</fullName>
    </recommendedName>
</protein>
<evidence type="ECO:0000256" key="6">
    <source>
        <dbReference type="ARBA" id="ARBA00023136"/>
    </source>
</evidence>
<evidence type="ECO:0000256" key="1">
    <source>
        <dbReference type="ARBA" id="ARBA00004651"/>
    </source>
</evidence>
<keyword evidence="7" id="KW-0997">Cell inner membrane</keyword>
<evidence type="ECO:0000256" key="5">
    <source>
        <dbReference type="ARBA" id="ARBA00022989"/>
    </source>
</evidence>
<accession>A0ABS5RC78</accession>
<reference evidence="10" key="1">
    <citation type="submission" date="2021-05" db="EMBL/GenBank/DDBJ databases">
        <authorList>
            <person name="Sun Q."/>
            <person name="Inoue M."/>
        </authorList>
    </citation>
    <scope>NUCLEOTIDE SEQUENCE</scope>
    <source>
        <strain evidence="10">VKM B-3255</strain>
    </source>
</reference>
<gene>
    <name evidence="10" type="ORF">KIP89_16430</name>
</gene>
<feature type="region of interest" description="Disordered" evidence="8">
    <location>
        <begin position="155"/>
        <end position="179"/>
    </location>
</feature>
<comment type="caution">
    <text evidence="10">The sequence shown here is derived from an EMBL/GenBank/DDBJ whole genome shotgun (WGS) entry which is preliminary data.</text>
</comment>